<sequence>MATYPISVKGVLIDRGRVLLLLNERDEWDLPGGRPDPGEDHPTALEREVREEAGLSVEVGAALDEHLFEVLPSRFVRILPFVCRLVGNDAVVLSHEHLETRWLALDDLGDSVAGHRLPGCYLAAIRQAACQPRSPSDRVV</sequence>
<dbReference type="EMBL" id="BKAJ01000122">
    <property type="protein sequence ID" value="GEP59221.1"/>
    <property type="molecule type" value="Genomic_DNA"/>
</dbReference>
<evidence type="ECO:0000313" key="6">
    <source>
        <dbReference type="Proteomes" id="UP000321058"/>
    </source>
</evidence>
<evidence type="ECO:0000256" key="2">
    <source>
        <dbReference type="ARBA" id="ARBA00022801"/>
    </source>
</evidence>
<protein>
    <submittedName>
        <fullName evidence="5">NUDIX hydrolase</fullName>
    </submittedName>
</protein>
<evidence type="ECO:0000256" key="1">
    <source>
        <dbReference type="ARBA" id="ARBA00001946"/>
    </source>
</evidence>
<dbReference type="SUPFAM" id="SSF55811">
    <property type="entry name" value="Nudix"/>
    <property type="match status" value="1"/>
</dbReference>
<gene>
    <name evidence="5" type="ORF">RSO01_63870</name>
</gene>
<feature type="domain" description="Nudix hydrolase" evidence="4">
    <location>
        <begin position="3"/>
        <end position="126"/>
    </location>
</feature>
<dbReference type="AlphaFoldDB" id="A0A512NJU7"/>
<reference evidence="5 6" key="1">
    <citation type="submission" date="2019-07" db="EMBL/GenBank/DDBJ databases">
        <title>Whole genome shotgun sequence of Reyranella soli NBRC 108950.</title>
        <authorList>
            <person name="Hosoyama A."/>
            <person name="Uohara A."/>
            <person name="Ohji S."/>
            <person name="Ichikawa N."/>
        </authorList>
    </citation>
    <scope>NUCLEOTIDE SEQUENCE [LARGE SCALE GENOMIC DNA]</scope>
    <source>
        <strain evidence="5 6">NBRC 108950</strain>
    </source>
</reference>
<keyword evidence="2 3" id="KW-0378">Hydrolase</keyword>
<dbReference type="RefSeq" id="WP_170303509.1">
    <property type="nucleotide sequence ID" value="NZ_BKAJ01000122.1"/>
</dbReference>
<dbReference type="PANTHER" id="PTHR43046:SF14">
    <property type="entry name" value="MUTT_NUDIX FAMILY PROTEIN"/>
    <property type="match status" value="1"/>
</dbReference>
<organism evidence="5 6">
    <name type="scientific">Reyranella soli</name>
    <dbReference type="NCBI Taxonomy" id="1230389"/>
    <lineage>
        <taxon>Bacteria</taxon>
        <taxon>Pseudomonadati</taxon>
        <taxon>Pseudomonadota</taxon>
        <taxon>Alphaproteobacteria</taxon>
        <taxon>Hyphomicrobiales</taxon>
        <taxon>Reyranellaceae</taxon>
        <taxon>Reyranella</taxon>
    </lineage>
</organism>
<dbReference type="Gene3D" id="3.90.79.10">
    <property type="entry name" value="Nucleoside Triphosphate Pyrophosphohydrolase"/>
    <property type="match status" value="1"/>
</dbReference>
<comment type="caution">
    <text evidence="5">The sequence shown here is derived from an EMBL/GenBank/DDBJ whole genome shotgun (WGS) entry which is preliminary data.</text>
</comment>
<evidence type="ECO:0000313" key="5">
    <source>
        <dbReference type="EMBL" id="GEP59221.1"/>
    </source>
</evidence>
<dbReference type="Proteomes" id="UP000321058">
    <property type="component" value="Unassembled WGS sequence"/>
</dbReference>
<name>A0A512NJU7_9HYPH</name>
<dbReference type="PROSITE" id="PS51462">
    <property type="entry name" value="NUDIX"/>
    <property type="match status" value="1"/>
</dbReference>
<dbReference type="PANTHER" id="PTHR43046">
    <property type="entry name" value="GDP-MANNOSE MANNOSYL HYDROLASE"/>
    <property type="match status" value="1"/>
</dbReference>
<comment type="cofactor">
    <cofactor evidence="1">
        <name>Mg(2+)</name>
        <dbReference type="ChEBI" id="CHEBI:18420"/>
    </cofactor>
</comment>
<dbReference type="PRINTS" id="PR00502">
    <property type="entry name" value="NUDIXFAMILY"/>
</dbReference>
<dbReference type="InterPro" id="IPR000086">
    <property type="entry name" value="NUDIX_hydrolase_dom"/>
</dbReference>
<dbReference type="PROSITE" id="PS00893">
    <property type="entry name" value="NUDIX_BOX"/>
    <property type="match status" value="1"/>
</dbReference>
<keyword evidence="6" id="KW-1185">Reference proteome</keyword>
<comment type="similarity">
    <text evidence="3">Belongs to the Nudix hydrolase family.</text>
</comment>
<dbReference type="InterPro" id="IPR020476">
    <property type="entry name" value="Nudix_hydrolase"/>
</dbReference>
<proteinExistence type="inferred from homology"/>
<accession>A0A512NJU7</accession>
<dbReference type="Pfam" id="PF00293">
    <property type="entry name" value="NUDIX"/>
    <property type="match status" value="1"/>
</dbReference>
<evidence type="ECO:0000259" key="4">
    <source>
        <dbReference type="PROSITE" id="PS51462"/>
    </source>
</evidence>
<evidence type="ECO:0000256" key="3">
    <source>
        <dbReference type="RuleBase" id="RU003476"/>
    </source>
</evidence>
<dbReference type="InterPro" id="IPR020084">
    <property type="entry name" value="NUDIX_hydrolase_CS"/>
</dbReference>
<dbReference type="GO" id="GO:0016787">
    <property type="term" value="F:hydrolase activity"/>
    <property type="evidence" value="ECO:0007669"/>
    <property type="project" value="UniProtKB-KW"/>
</dbReference>
<dbReference type="CDD" id="cd04699">
    <property type="entry name" value="NUDIX_MutT_Nudt1"/>
    <property type="match status" value="1"/>
</dbReference>
<dbReference type="InterPro" id="IPR015797">
    <property type="entry name" value="NUDIX_hydrolase-like_dom_sf"/>
</dbReference>